<evidence type="ECO:0000256" key="3">
    <source>
        <dbReference type="ARBA" id="ARBA00022679"/>
    </source>
</evidence>
<reference evidence="7" key="1">
    <citation type="submission" date="2021-06" db="EMBL/GenBank/DDBJ databases">
        <title>Halomicroarcula sp. F24A a new haloarchaeum isolated from saline soil.</title>
        <authorList>
            <person name="Duran-Viseras A."/>
            <person name="Sanchez-Porro C."/>
            <person name="Ventosa A."/>
        </authorList>
    </citation>
    <scope>NUCLEOTIDE SEQUENCE</scope>
    <source>
        <strain evidence="7">F24A</strain>
    </source>
</reference>
<dbReference type="Pfam" id="PF00698">
    <property type="entry name" value="Acyl_transf_1"/>
    <property type="match status" value="1"/>
</dbReference>
<evidence type="ECO:0000313" key="7">
    <source>
        <dbReference type="EMBL" id="MBX0306055.1"/>
    </source>
</evidence>
<dbReference type="PIRSF" id="PIRSF000446">
    <property type="entry name" value="Mct"/>
    <property type="match status" value="1"/>
</dbReference>
<name>A0A8J8CEU1_9EURY</name>
<keyword evidence="8" id="KW-1185">Reference proteome</keyword>
<comment type="caution">
    <text evidence="7">The sequence shown here is derived from an EMBL/GenBank/DDBJ whole genome shotgun (WGS) entry which is preliminary data.</text>
</comment>
<dbReference type="GO" id="GO:0005829">
    <property type="term" value="C:cytosol"/>
    <property type="evidence" value="ECO:0007669"/>
    <property type="project" value="TreeGrafter"/>
</dbReference>
<dbReference type="GO" id="GO:0006633">
    <property type="term" value="P:fatty acid biosynthetic process"/>
    <property type="evidence" value="ECO:0007669"/>
    <property type="project" value="TreeGrafter"/>
</dbReference>
<evidence type="ECO:0000256" key="1">
    <source>
        <dbReference type="ARBA" id="ARBA00008217"/>
    </source>
</evidence>
<dbReference type="InterPro" id="IPR024925">
    <property type="entry name" value="Malonyl_CoA-ACP_transAc"/>
</dbReference>
<dbReference type="InterPro" id="IPR001227">
    <property type="entry name" value="Ac_transferase_dom_sf"/>
</dbReference>
<evidence type="ECO:0000256" key="4">
    <source>
        <dbReference type="ARBA" id="ARBA00023315"/>
    </source>
</evidence>
<dbReference type="PANTHER" id="PTHR42681:SF1">
    <property type="entry name" value="MALONYL-COA-ACYL CARRIER PROTEIN TRANSACYLASE, MITOCHONDRIAL"/>
    <property type="match status" value="1"/>
</dbReference>
<comment type="similarity">
    <text evidence="1">Belongs to the FabD family.</text>
</comment>
<dbReference type="SUPFAM" id="SSF55048">
    <property type="entry name" value="Probable ACP-binding domain of malonyl-CoA ACP transacylase"/>
    <property type="match status" value="1"/>
</dbReference>
<dbReference type="InterPro" id="IPR016036">
    <property type="entry name" value="Malonyl_transacylase_ACP-bd"/>
</dbReference>
<dbReference type="EMBL" id="RKLQ01000007">
    <property type="protein sequence ID" value="MBX0306055.1"/>
    <property type="molecule type" value="Genomic_DNA"/>
</dbReference>
<dbReference type="Gene3D" id="3.40.366.10">
    <property type="entry name" value="Malonyl-Coenzyme A Acyl Carrier Protein, domain 2"/>
    <property type="match status" value="1"/>
</dbReference>
<dbReference type="InterPro" id="IPR050858">
    <property type="entry name" value="Mal-CoA-ACP_Trans/PKS_FabD"/>
</dbReference>
<organism evidence="7 8">
    <name type="scientific">Haloarcula salinisoli</name>
    <dbReference type="NCBI Taxonomy" id="2487746"/>
    <lineage>
        <taxon>Archaea</taxon>
        <taxon>Methanobacteriati</taxon>
        <taxon>Methanobacteriota</taxon>
        <taxon>Stenosarchaea group</taxon>
        <taxon>Halobacteria</taxon>
        <taxon>Halobacteriales</taxon>
        <taxon>Haloarculaceae</taxon>
        <taxon>Haloarcula</taxon>
    </lineage>
</organism>
<protein>
    <recommendedName>
        <fullName evidence="2">[acyl-carrier-protein] S-malonyltransferase</fullName>
        <ecNumber evidence="2">2.3.1.39</ecNumber>
    </recommendedName>
</protein>
<keyword evidence="4" id="KW-0012">Acyltransferase</keyword>
<evidence type="ECO:0000313" key="8">
    <source>
        <dbReference type="Proteomes" id="UP000783863"/>
    </source>
</evidence>
<dbReference type="SUPFAM" id="SSF52151">
    <property type="entry name" value="FabD/lysophospholipase-like"/>
    <property type="match status" value="1"/>
</dbReference>
<evidence type="ECO:0000256" key="2">
    <source>
        <dbReference type="ARBA" id="ARBA00013258"/>
    </source>
</evidence>
<keyword evidence="3" id="KW-0808">Transferase</keyword>
<sequence length="324" mass="34501">MLETIHSDGWINELNEDAPTTAVLFPGQGSQQPEMGQAFYDAWPATREWFDTLSAAVDIDVRELCFDGDHTVLTKTENTQPCVYTTGVATFAGLADRHGIVPDYVAGHSLGHFSALTAAGGLDPETGVGLVRERGRQMQQAAEQGAEGEMMAVLCRDTTAVEQACDRVEGANVAARNTDSQTVVSGPEPAVSQVRDRIDDETRARFTTLDVGAAFHSGQMETAATAFTEKLAETSFERADIPVVSDVSGDVYHGDTQVVQELGSQVVGTVDWCAVVETLAGAGVERYIEMPPAGTLTGFIERLCPEAETIPLESPADAAEVFGA</sequence>
<accession>A0A8J8CEU1</accession>
<dbReference type="SMART" id="SM00827">
    <property type="entry name" value="PKS_AT"/>
    <property type="match status" value="1"/>
</dbReference>
<dbReference type="AlphaFoldDB" id="A0A8J8CEU1"/>
<gene>
    <name evidence="7" type="ORF">EGD98_20630</name>
</gene>
<evidence type="ECO:0000256" key="5">
    <source>
        <dbReference type="ARBA" id="ARBA00048462"/>
    </source>
</evidence>
<dbReference type="GO" id="GO:0004314">
    <property type="term" value="F:[acyl-carrier-protein] S-malonyltransferase activity"/>
    <property type="evidence" value="ECO:0007669"/>
    <property type="project" value="UniProtKB-EC"/>
</dbReference>
<dbReference type="InterPro" id="IPR014043">
    <property type="entry name" value="Acyl_transferase_dom"/>
</dbReference>
<proteinExistence type="inferred from homology"/>
<dbReference type="Proteomes" id="UP000783863">
    <property type="component" value="Unassembled WGS sequence"/>
</dbReference>
<feature type="domain" description="Malonyl-CoA:ACP transacylase (MAT)" evidence="6">
    <location>
        <begin position="24"/>
        <end position="317"/>
    </location>
</feature>
<dbReference type="PANTHER" id="PTHR42681">
    <property type="entry name" value="MALONYL-COA-ACYL CARRIER PROTEIN TRANSACYLASE, MITOCHONDRIAL"/>
    <property type="match status" value="1"/>
</dbReference>
<dbReference type="Gene3D" id="3.30.70.250">
    <property type="entry name" value="Malonyl-CoA ACP transacylase, ACP-binding"/>
    <property type="match status" value="1"/>
</dbReference>
<dbReference type="EC" id="2.3.1.39" evidence="2"/>
<comment type="catalytic activity">
    <reaction evidence="5">
        <text>holo-[ACP] + malonyl-CoA = malonyl-[ACP] + CoA</text>
        <dbReference type="Rhea" id="RHEA:41792"/>
        <dbReference type="Rhea" id="RHEA-COMP:9623"/>
        <dbReference type="Rhea" id="RHEA-COMP:9685"/>
        <dbReference type="ChEBI" id="CHEBI:57287"/>
        <dbReference type="ChEBI" id="CHEBI:57384"/>
        <dbReference type="ChEBI" id="CHEBI:64479"/>
        <dbReference type="ChEBI" id="CHEBI:78449"/>
        <dbReference type="EC" id="2.3.1.39"/>
    </reaction>
</comment>
<evidence type="ECO:0000259" key="6">
    <source>
        <dbReference type="SMART" id="SM00827"/>
    </source>
</evidence>
<dbReference type="InterPro" id="IPR016035">
    <property type="entry name" value="Acyl_Trfase/lysoPLipase"/>
</dbReference>
<dbReference type="RefSeq" id="WP_220590246.1">
    <property type="nucleotide sequence ID" value="NZ_RKLQ01000007.1"/>
</dbReference>